<keyword evidence="2" id="KW-1185">Reference proteome</keyword>
<protein>
    <submittedName>
        <fullName evidence="1">Uncharacterized protein</fullName>
    </submittedName>
</protein>
<reference evidence="2" key="1">
    <citation type="submission" date="2016-12" db="EMBL/GenBank/DDBJ databases">
        <authorList>
            <person name="Brunel B."/>
        </authorList>
    </citation>
    <scope>NUCLEOTIDE SEQUENCE [LARGE SCALE GENOMIC DNA]</scope>
</reference>
<evidence type="ECO:0000313" key="2">
    <source>
        <dbReference type="Proteomes" id="UP000245698"/>
    </source>
</evidence>
<organism evidence="1 2">
    <name type="scientific">Mesorhizobium delmotii</name>
    <dbReference type="NCBI Taxonomy" id="1631247"/>
    <lineage>
        <taxon>Bacteria</taxon>
        <taxon>Pseudomonadati</taxon>
        <taxon>Pseudomonadota</taxon>
        <taxon>Alphaproteobacteria</taxon>
        <taxon>Hyphomicrobiales</taxon>
        <taxon>Phyllobacteriaceae</taxon>
        <taxon>Mesorhizobium</taxon>
    </lineage>
</organism>
<accession>A0A2P9ATY2</accession>
<sequence>MDALVSSYPASAHKFVRKLVMDAYSIPRFSSPEYRQRAIAEFRDGAHLACLKVE</sequence>
<dbReference type="Proteomes" id="UP000245698">
    <property type="component" value="Unassembled WGS sequence"/>
</dbReference>
<gene>
    <name evidence="1" type="ORF">BQ8482_480105</name>
</gene>
<dbReference type="RefSeq" id="WP_165848793.1">
    <property type="nucleotide sequence ID" value="NZ_FUIG01000057.1"/>
</dbReference>
<name>A0A2P9ATY2_9HYPH</name>
<dbReference type="AlphaFoldDB" id="A0A2P9ATY2"/>
<evidence type="ECO:0000313" key="1">
    <source>
        <dbReference type="EMBL" id="SJM34622.1"/>
    </source>
</evidence>
<proteinExistence type="predicted"/>
<dbReference type="EMBL" id="FUIG01000057">
    <property type="protein sequence ID" value="SJM34622.1"/>
    <property type="molecule type" value="Genomic_DNA"/>
</dbReference>